<dbReference type="EMBL" id="MU004353">
    <property type="protein sequence ID" value="KAF2655150.1"/>
    <property type="molecule type" value="Genomic_DNA"/>
</dbReference>
<gene>
    <name evidence="1" type="ORF">K491DRAFT_571619</name>
</gene>
<sequence>VPYCSSIPTAYESHFWRASIDASWKFIELLAKDESVADIPIRGDVTLRTIASHELRPGFEQRSARATAYMYPFCGEQRRLEIIAVLMTMLFLFDGKFARICSENCADLFPSPTTSSNSPLQSYLNAVITDIHASDRRAGNGGAEVHAEMRKTFSYLRPEATLTSVEEYLRFRRQNVCAGFVFASIKFSIASSVDMHQPHLVQIMTWAADHLSIVNDLYSYAKEARAFNDKSCPDLINVVSVLQRVTDAPDDESALQMAFALLLQREEWMFEKLTNLRSTGALDEETWTFLRAVWACLSGNVMYSMTCERYGGEAARI</sequence>
<evidence type="ECO:0000313" key="1">
    <source>
        <dbReference type="EMBL" id="KAF2655150.1"/>
    </source>
</evidence>
<feature type="non-terminal residue" evidence="1">
    <location>
        <position position="317"/>
    </location>
</feature>
<name>A0A6A6T5W9_9PLEO</name>
<reference evidence="1" key="1">
    <citation type="journal article" date="2020" name="Stud. Mycol.">
        <title>101 Dothideomycetes genomes: a test case for predicting lifestyles and emergence of pathogens.</title>
        <authorList>
            <person name="Haridas S."/>
            <person name="Albert R."/>
            <person name="Binder M."/>
            <person name="Bloem J."/>
            <person name="Labutti K."/>
            <person name="Salamov A."/>
            <person name="Andreopoulos B."/>
            <person name="Baker S."/>
            <person name="Barry K."/>
            <person name="Bills G."/>
            <person name="Bluhm B."/>
            <person name="Cannon C."/>
            <person name="Castanera R."/>
            <person name="Culley D."/>
            <person name="Daum C."/>
            <person name="Ezra D."/>
            <person name="Gonzalez J."/>
            <person name="Henrissat B."/>
            <person name="Kuo A."/>
            <person name="Liang C."/>
            <person name="Lipzen A."/>
            <person name="Lutzoni F."/>
            <person name="Magnuson J."/>
            <person name="Mondo S."/>
            <person name="Nolan M."/>
            <person name="Ohm R."/>
            <person name="Pangilinan J."/>
            <person name="Park H.-J."/>
            <person name="Ramirez L."/>
            <person name="Alfaro M."/>
            <person name="Sun H."/>
            <person name="Tritt A."/>
            <person name="Yoshinaga Y."/>
            <person name="Zwiers L.-H."/>
            <person name="Turgeon B."/>
            <person name="Goodwin S."/>
            <person name="Spatafora J."/>
            <person name="Crous P."/>
            <person name="Grigoriev I."/>
        </authorList>
    </citation>
    <scope>NUCLEOTIDE SEQUENCE</scope>
    <source>
        <strain evidence="1">CBS 122681</strain>
    </source>
</reference>
<evidence type="ECO:0000313" key="2">
    <source>
        <dbReference type="Proteomes" id="UP000799324"/>
    </source>
</evidence>
<dbReference type="Proteomes" id="UP000799324">
    <property type="component" value="Unassembled WGS sequence"/>
</dbReference>
<evidence type="ECO:0008006" key="3">
    <source>
        <dbReference type="Google" id="ProtNLM"/>
    </source>
</evidence>
<proteinExistence type="predicted"/>
<protein>
    <recommendedName>
        <fullName evidence="3">Terpenoid synthase</fullName>
    </recommendedName>
</protein>
<organism evidence="1 2">
    <name type="scientific">Lophiostoma macrostomum CBS 122681</name>
    <dbReference type="NCBI Taxonomy" id="1314788"/>
    <lineage>
        <taxon>Eukaryota</taxon>
        <taxon>Fungi</taxon>
        <taxon>Dikarya</taxon>
        <taxon>Ascomycota</taxon>
        <taxon>Pezizomycotina</taxon>
        <taxon>Dothideomycetes</taxon>
        <taxon>Pleosporomycetidae</taxon>
        <taxon>Pleosporales</taxon>
        <taxon>Lophiostomataceae</taxon>
        <taxon>Lophiostoma</taxon>
    </lineage>
</organism>
<accession>A0A6A6T5W9</accession>
<keyword evidence="2" id="KW-1185">Reference proteome</keyword>
<dbReference type="Pfam" id="PF19086">
    <property type="entry name" value="Terpene_syn_C_2"/>
    <property type="match status" value="1"/>
</dbReference>
<dbReference type="Gene3D" id="1.10.600.10">
    <property type="entry name" value="Farnesyl Diphosphate Synthase"/>
    <property type="match status" value="1"/>
</dbReference>
<dbReference type="AlphaFoldDB" id="A0A6A6T5W9"/>
<dbReference type="InterPro" id="IPR008949">
    <property type="entry name" value="Isoprenoid_synthase_dom_sf"/>
</dbReference>
<dbReference type="SUPFAM" id="SSF48576">
    <property type="entry name" value="Terpenoid synthases"/>
    <property type="match status" value="1"/>
</dbReference>
<dbReference type="OrthoDB" id="3004402at2759"/>
<feature type="non-terminal residue" evidence="1">
    <location>
        <position position="1"/>
    </location>
</feature>